<keyword evidence="3" id="KW-1185">Reference proteome</keyword>
<evidence type="ECO:0000313" key="2">
    <source>
        <dbReference type="EMBL" id="OQO14697.1"/>
    </source>
</evidence>
<reference evidence="3" key="1">
    <citation type="submission" date="2017-03" db="EMBL/GenBank/DDBJ databases">
        <title>Genomes of endolithic fungi from Antarctica.</title>
        <authorList>
            <person name="Coleine C."/>
            <person name="Masonjones S."/>
            <person name="Stajich J.E."/>
        </authorList>
    </citation>
    <scope>NUCLEOTIDE SEQUENCE [LARGE SCALE GENOMIC DNA]</scope>
    <source>
        <strain evidence="3">CCFEE 5527</strain>
    </source>
</reference>
<protein>
    <submittedName>
        <fullName evidence="2">Uncharacterized protein</fullName>
    </submittedName>
</protein>
<feature type="region of interest" description="Disordered" evidence="1">
    <location>
        <begin position="58"/>
        <end position="77"/>
    </location>
</feature>
<dbReference type="InParanoid" id="A0A1V8TTQ1"/>
<comment type="caution">
    <text evidence="2">The sequence shown here is derived from an EMBL/GenBank/DDBJ whole genome shotgun (WGS) entry which is preliminary data.</text>
</comment>
<dbReference type="AlphaFoldDB" id="A0A1V8TTQ1"/>
<feature type="compositionally biased region" description="Polar residues" evidence="1">
    <location>
        <begin position="1"/>
        <end position="10"/>
    </location>
</feature>
<evidence type="ECO:0000256" key="1">
    <source>
        <dbReference type="SAM" id="MobiDB-lite"/>
    </source>
</evidence>
<sequence length="363" mass="39879">MAPNHEISSSDGERDPIPLTATANLSLGHDNAADARVTSNQVHQRLGDPIAQVQNATLASGPSRSPFPRYFDPENPDADHHVHLPYSQPQARLLLTSQLPVSSPEPVPHSLQSALANRFPAHRFEAGGDLDPNEMPPIFLHDVLMLPGSLANIIGKASPQDIIHQLTPARVDGLRTFVQPKTTLPILSPYIIPGQSAHGLLFFGSGRRSRKRIERHYQPSAQRVEVEATYEVVVAGRDEGQETRLEQRTVMASVYVWSCSLFHFAAEPDGSRGWTLEDFLAGTYDAQTIYYDYEDPEYYFHGLREEGAFELTGPAAEIPKRVEVEMGSDLEAEEAEKAVAVSMIGCFVSVEDICDETVGDGKG</sequence>
<dbReference type="OrthoDB" id="1044435at2759"/>
<organism evidence="2 3">
    <name type="scientific">Cryoendolithus antarcticus</name>
    <dbReference type="NCBI Taxonomy" id="1507870"/>
    <lineage>
        <taxon>Eukaryota</taxon>
        <taxon>Fungi</taxon>
        <taxon>Dikarya</taxon>
        <taxon>Ascomycota</taxon>
        <taxon>Pezizomycotina</taxon>
        <taxon>Dothideomycetes</taxon>
        <taxon>Dothideomycetidae</taxon>
        <taxon>Cladosporiales</taxon>
        <taxon>Cladosporiaceae</taxon>
        <taxon>Cryoendolithus</taxon>
    </lineage>
</organism>
<evidence type="ECO:0000313" key="3">
    <source>
        <dbReference type="Proteomes" id="UP000192596"/>
    </source>
</evidence>
<dbReference type="Proteomes" id="UP000192596">
    <property type="component" value="Unassembled WGS sequence"/>
</dbReference>
<gene>
    <name evidence="2" type="ORF">B0A48_00078</name>
</gene>
<dbReference type="EMBL" id="NAJO01000001">
    <property type="protein sequence ID" value="OQO14697.1"/>
    <property type="molecule type" value="Genomic_DNA"/>
</dbReference>
<feature type="region of interest" description="Disordered" evidence="1">
    <location>
        <begin position="1"/>
        <end position="21"/>
    </location>
</feature>
<proteinExistence type="predicted"/>
<name>A0A1V8TTQ1_9PEZI</name>
<accession>A0A1V8TTQ1</accession>